<dbReference type="GO" id="GO:0016787">
    <property type="term" value="F:hydrolase activity"/>
    <property type="evidence" value="ECO:0007669"/>
    <property type="project" value="UniProtKB-KW"/>
</dbReference>
<comment type="similarity">
    <text evidence="1">In the N-terminal section; belongs to the CRISPR-associated nuclease Cas3-HD family.</text>
</comment>
<dbReference type="GO" id="GO:0051607">
    <property type="term" value="P:defense response to virus"/>
    <property type="evidence" value="ECO:0007669"/>
    <property type="project" value="UniProtKB-KW"/>
</dbReference>
<organism evidence="12 13">
    <name type="scientific">Caldisericum exile (strain DSM 21853 / NBRC 104410 / AZM16c01)</name>
    <dbReference type="NCBI Taxonomy" id="511051"/>
    <lineage>
        <taxon>Bacteria</taxon>
        <taxon>Pseudomonadati</taxon>
        <taxon>Caldisericota/Cryosericota group</taxon>
        <taxon>Caldisericota</taxon>
        <taxon>Caldisericia</taxon>
        <taxon>Caldisericales</taxon>
        <taxon>Caldisericaceae</taxon>
        <taxon>Caldisericum</taxon>
    </lineage>
</organism>
<dbReference type="Pfam" id="PF18019">
    <property type="entry name" value="Cas3_HD"/>
    <property type="match status" value="1"/>
</dbReference>
<dbReference type="InterPro" id="IPR001650">
    <property type="entry name" value="Helicase_C-like"/>
</dbReference>
<keyword evidence="6" id="KW-0378">Hydrolase</keyword>
<dbReference type="InterPro" id="IPR006483">
    <property type="entry name" value="CRISPR-assoc_Cas3_HD"/>
</dbReference>
<dbReference type="CDD" id="cd09641">
    <property type="entry name" value="Cas3''_I"/>
    <property type="match status" value="1"/>
</dbReference>
<dbReference type="Proteomes" id="UP000004793">
    <property type="component" value="Chromosome"/>
</dbReference>
<evidence type="ECO:0000256" key="1">
    <source>
        <dbReference type="ARBA" id="ARBA00006847"/>
    </source>
</evidence>
<evidence type="ECO:0000256" key="6">
    <source>
        <dbReference type="ARBA" id="ARBA00022801"/>
    </source>
</evidence>
<dbReference type="RefSeq" id="WP_014452805.1">
    <property type="nucleotide sequence ID" value="NC_017096.1"/>
</dbReference>
<evidence type="ECO:0000256" key="9">
    <source>
        <dbReference type="ARBA" id="ARBA00023118"/>
    </source>
</evidence>
<dbReference type="Pfam" id="PF22590">
    <property type="entry name" value="Cas3-like_C_2"/>
    <property type="match status" value="1"/>
</dbReference>
<dbReference type="InterPro" id="IPR038257">
    <property type="entry name" value="CRISPR-assoc_Cas3_HD_sf"/>
</dbReference>
<keyword evidence="5" id="KW-0547">Nucleotide-binding</keyword>
<evidence type="ECO:0000259" key="11">
    <source>
        <dbReference type="PROSITE" id="PS51643"/>
    </source>
</evidence>
<evidence type="ECO:0000259" key="10">
    <source>
        <dbReference type="PROSITE" id="PS51194"/>
    </source>
</evidence>
<dbReference type="EMBL" id="AP012051">
    <property type="protein sequence ID" value="BAL80398.1"/>
    <property type="molecule type" value="Genomic_DNA"/>
</dbReference>
<dbReference type="InterPro" id="IPR006474">
    <property type="entry name" value="Helicase_Cas3_CRISPR-ass_core"/>
</dbReference>
<evidence type="ECO:0000256" key="4">
    <source>
        <dbReference type="ARBA" id="ARBA00022723"/>
    </source>
</evidence>
<dbReference type="GO" id="GO:0004518">
    <property type="term" value="F:nuclease activity"/>
    <property type="evidence" value="ECO:0007669"/>
    <property type="project" value="UniProtKB-KW"/>
</dbReference>
<protein>
    <submittedName>
        <fullName evidence="12">CRISPR-associated protein</fullName>
    </submittedName>
</protein>
<dbReference type="SMART" id="SM00490">
    <property type="entry name" value="HELICc"/>
    <property type="match status" value="1"/>
</dbReference>
<dbReference type="GO" id="GO:0003723">
    <property type="term" value="F:RNA binding"/>
    <property type="evidence" value="ECO:0007669"/>
    <property type="project" value="TreeGrafter"/>
</dbReference>
<dbReference type="InterPro" id="IPR054712">
    <property type="entry name" value="Cas3-like_dom"/>
</dbReference>
<dbReference type="NCBIfam" id="TIGR01587">
    <property type="entry name" value="cas3_core"/>
    <property type="match status" value="1"/>
</dbReference>
<dbReference type="PROSITE" id="PS51194">
    <property type="entry name" value="HELICASE_CTER"/>
    <property type="match status" value="1"/>
</dbReference>
<dbReference type="InterPro" id="IPR027417">
    <property type="entry name" value="P-loop_NTPase"/>
</dbReference>
<keyword evidence="9" id="KW-0051">Antiviral defense</keyword>
<dbReference type="SUPFAM" id="SSF52540">
    <property type="entry name" value="P-loop containing nucleoside triphosphate hydrolases"/>
    <property type="match status" value="1"/>
</dbReference>
<dbReference type="Gene3D" id="1.10.3210.30">
    <property type="match status" value="1"/>
</dbReference>
<dbReference type="AlphaFoldDB" id="A0A7U6GDH4"/>
<dbReference type="KEGG" id="cex:CSE_02720"/>
<dbReference type="GO" id="GO:0003724">
    <property type="term" value="F:RNA helicase activity"/>
    <property type="evidence" value="ECO:0007669"/>
    <property type="project" value="TreeGrafter"/>
</dbReference>
<comment type="similarity">
    <text evidence="2">In the central section; belongs to the CRISPR-associated helicase Cas3 family.</text>
</comment>
<keyword evidence="3" id="KW-0540">Nuclease</keyword>
<dbReference type="OrthoDB" id="9810236at2"/>
<dbReference type="InterPro" id="IPR011545">
    <property type="entry name" value="DEAD/DEAH_box_helicase_dom"/>
</dbReference>
<dbReference type="PANTHER" id="PTHR47963:SF9">
    <property type="entry name" value="CRISPR-ASSOCIATED ENDONUCLEASE_HELICASE CAS3"/>
    <property type="match status" value="1"/>
</dbReference>
<dbReference type="PANTHER" id="PTHR47963">
    <property type="entry name" value="DEAD-BOX ATP-DEPENDENT RNA HELICASE 47, MITOCHONDRIAL"/>
    <property type="match status" value="1"/>
</dbReference>
<dbReference type="PROSITE" id="PS51643">
    <property type="entry name" value="HD_CAS3"/>
    <property type="match status" value="1"/>
</dbReference>
<dbReference type="InterPro" id="IPR050547">
    <property type="entry name" value="DEAD_box_RNA_helicases"/>
</dbReference>
<evidence type="ECO:0000256" key="7">
    <source>
        <dbReference type="ARBA" id="ARBA00022806"/>
    </source>
</evidence>
<keyword evidence="8" id="KW-0067">ATP-binding</keyword>
<dbReference type="Pfam" id="PF00270">
    <property type="entry name" value="DEAD"/>
    <property type="match status" value="1"/>
</dbReference>
<reference evidence="12 13" key="1">
    <citation type="submission" date="2011-01" db="EMBL/GenBank/DDBJ databases">
        <title>Whole genome sequence of Caldisericum exile AZM16c01.</title>
        <authorList>
            <person name="Narita-Yamada S."/>
            <person name="Kawakoshi A."/>
            <person name="Nakamura S."/>
            <person name="Sasagawa M."/>
            <person name="Fukada J."/>
            <person name="Sekine M."/>
            <person name="Kato Y."/>
            <person name="Fukai R."/>
            <person name="Sasaki K."/>
            <person name="Hanamaki A."/>
            <person name="Narita H."/>
            <person name="Konno Y."/>
            <person name="Mori K."/>
            <person name="Yamazaki S."/>
            <person name="Suzuki K."/>
            <person name="Fujita N."/>
        </authorList>
    </citation>
    <scope>NUCLEOTIDE SEQUENCE [LARGE SCALE GENOMIC DNA]</scope>
    <source>
        <strain evidence="13">DSM 21853 / NBRC 104410 / AZM16c01</strain>
    </source>
</reference>
<evidence type="ECO:0000256" key="8">
    <source>
        <dbReference type="ARBA" id="ARBA00022840"/>
    </source>
</evidence>
<evidence type="ECO:0000256" key="2">
    <source>
        <dbReference type="ARBA" id="ARBA00009046"/>
    </source>
</evidence>
<sequence>MTIAKVFFKENGQFEIETLEQHTDNLLKNYENFKTKYEGDLSRLELGKNFLELLRIACIFHDLGKVSSAFQNKVKRLLKKNEEFHKDQSEEIPHNFLSVAFLPDQNLLNLSADEEYYKLFYAIAFHHDRKINFTEQDLKKVINEDLSKKIEELSWIKKYGLSISENLWDNYYKLLDLNSSNIFNRIRRDREFILLKGLLHRLDHSSSAHLPVETEKIEEPRSKLVSYIKDNGSTLKDFQKEAEKYSDKNVILTASTGIGKTEFALNWIGEQKAFYTLPVRVSVNAMYERFAEIFGPEKVGLLHSDSLFYNLDFFSNKYDIWEEDSGIEEGIHRTLLSRQLSLPITVTTADQMFTSVFKWRGYEKIYGTLMYSKVIIDEPQSYSPQILAMIIKSLEEISDLGGKFCIISATNHPFVLDQLMRINNKPEIIGPVLDNGERHKLKIEDSEIEDLTLTIKKYYDEGKKIIVLVNTVNKAQEVFKKFKEIGNVKMLHSQFIQRDRRNKEKEIMKDQKESGPVIWITTQIIEASLNIDYDVLFTEISSLDSLIQRMGRIYRGRGRYISKSDFPNVFISSVDPSDNFKIYDKEIVSFTKDVLSKYDAKIITEDIKIEMMKNVYDTKRIEGTKYYKKFKEAFALLESGFESQTKDEAQKLFRDIANLLVIPENVYIENKEKIEDALSVINDKNQNLAKRVEAIKSFNEFTVSVPLYKVNRSQIEKKDKVYVVKAHYDQNMGLFFSNHDDDLFSNII</sequence>
<dbReference type="NCBIfam" id="TIGR01596">
    <property type="entry name" value="cas3_HD"/>
    <property type="match status" value="1"/>
</dbReference>
<evidence type="ECO:0000313" key="13">
    <source>
        <dbReference type="Proteomes" id="UP000004793"/>
    </source>
</evidence>
<keyword evidence="4" id="KW-0479">Metal-binding</keyword>
<evidence type="ECO:0000256" key="5">
    <source>
        <dbReference type="ARBA" id="ARBA00022741"/>
    </source>
</evidence>
<name>A0A7U6GDH4_CALEA</name>
<gene>
    <name evidence="12" type="ordered locus">CSE_02720</name>
</gene>
<proteinExistence type="inferred from homology"/>
<keyword evidence="7" id="KW-0347">Helicase</keyword>
<dbReference type="GO" id="GO:0046872">
    <property type="term" value="F:metal ion binding"/>
    <property type="evidence" value="ECO:0007669"/>
    <property type="project" value="UniProtKB-KW"/>
</dbReference>
<evidence type="ECO:0000256" key="3">
    <source>
        <dbReference type="ARBA" id="ARBA00022722"/>
    </source>
</evidence>
<accession>A0A7U6GDH4</accession>
<keyword evidence="13" id="KW-1185">Reference proteome</keyword>
<dbReference type="GO" id="GO:0005524">
    <property type="term" value="F:ATP binding"/>
    <property type="evidence" value="ECO:0007669"/>
    <property type="project" value="UniProtKB-KW"/>
</dbReference>
<dbReference type="Gene3D" id="3.40.50.300">
    <property type="entry name" value="P-loop containing nucleotide triphosphate hydrolases"/>
    <property type="match status" value="2"/>
</dbReference>
<feature type="domain" description="Helicase C-terminal" evidence="10">
    <location>
        <begin position="454"/>
        <end position="615"/>
    </location>
</feature>
<feature type="domain" description="HD Cas3-type" evidence="11">
    <location>
        <begin position="12"/>
        <end position="205"/>
    </location>
</feature>
<evidence type="ECO:0000313" key="12">
    <source>
        <dbReference type="EMBL" id="BAL80398.1"/>
    </source>
</evidence>